<dbReference type="PRINTS" id="PR00546">
    <property type="entry name" value="THYROIDHORMR"/>
</dbReference>
<feature type="compositionally biased region" description="Polar residues" evidence="12">
    <location>
        <begin position="37"/>
        <end position="46"/>
    </location>
</feature>
<dbReference type="Proteomes" id="UP001497497">
    <property type="component" value="Unassembled WGS sequence"/>
</dbReference>
<dbReference type="PANTHER" id="PTHR45805">
    <property type="entry name" value="NUCLEAR HORMONE RECEPTOR HR3-RELATED"/>
    <property type="match status" value="1"/>
</dbReference>
<dbReference type="GO" id="GO:0000978">
    <property type="term" value="F:RNA polymerase II cis-regulatory region sequence-specific DNA binding"/>
    <property type="evidence" value="ECO:0007669"/>
    <property type="project" value="TreeGrafter"/>
</dbReference>
<accession>A0AAV2HKM1</accession>
<evidence type="ECO:0000256" key="10">
    <source>
        <dbReference type="ARBA" id="ARBA00023242"/>
    </source>
</evidence>
<evidence type="ECO:0000256" key="5">
    <source>
        <dbReference type="ARBA" id="ARBA00022833"/>
    </source>
</evidence>
<evidence type="ECO:0000256" key="9">
    <source>
        <dbReference type="ARBA" id="ARBA00023170"/>
    </source>
</evidence>
<evidence type="ECO:0000259" key="14">
    <source>
        <dbReference type="PROSITE" id="PS51843"/>
    </source>
</evidence>
<evidence type="ECO:0000256" key="3">
    <source>
        <dbReference type="ARBA" id="ARBA00022723"/>
    </source>
</evidence>
<comment type="subcellular location">
    <subcellularLocation>
        <location evidence="1 11">Nucleus</location>
    </subcellularLocation>
</comment>
<keyword evidence="3 11" id="KW-0479">Metal-binding</keyword>
<keyword evidence="6 11" id="KW-0805">Transcription regulation</keyword>
<dbReference type="PROSITE" id="PS51843">
    <property type="entry name" value="NR_LBD"/>
    <property type="match status" value="1"/>
</dbReference>
<dbReference type="CDD" id="cd06968">
    <property type="entry name" value="NR_DBD_ROR"/>
    <property type="match status" value="1"/>
</dbReference>
<evidence type="ECO:0000256" key="4">
    <source>
        <dbReference type="ARBA" id="ARBA00022771"/>
    </source>
</evidence>
<evidence type="ECO:0008006" key="17">
    <source>
        <dbReference type="Google" id="ProtNLM"/>
    </source>
</evidence>
<keyword evidence="5 11" id="KW-0862">Zinc</keyword>
<evidence type="ECO:0000256" key="6">
    <source>
        <dbReference type="ARBA" id="ARBA00023015"/>
    </source>
</evidence>
<dbReference type="InterPro" id="IPR001723">
    <property type="entry name" value="Nuclear_hrmn_rcpt"/>
</dbReference>
<dbReference type="GO" id="GO:0005634">
    <property type="term" value="C:nucleus"/>
    <property type="evidence" value="ECO:0007669"/>
    <property type="project" value="UniProtKB-SubCell"/>
</dbReference>
<dbReference type="GO" id="GO:0008270">
    <property type="term" value="F:zinc ion binding"/>
    <property type="evidence" value="ECO:0007669"/>
    <property type="project" value="UniProtKB-KW"/>
</dbReference>
<evidence type="ECO:0000256" key="2">
    <source>
        <dbReference type="ARBA" id="ARBA00008092"/>
    </source>
</evidence>
<dbReference type="AlphaFoldDB" id="A0AAV2HKM1"/>
<dbReference type="InterPro" id="IPR035500">
    <property type="entry name" value="NHR-like_dom_sf"/>
</dbReference>
<dbReference type="SUPFAM" id="SSF57716">
    <property type="entry name" value="Glucocorticoid receptor-like (DNA-binding domain)"/>
    <property type="match status" value="1"/>
</dbReference>
<keyword evidence="8 11" id="KW-0804">Transcription</keyword>
<evidence type="ECO:0000313" key="15">
    <source>
        <dbReference type="EMBL" id="CAL1533081.1"/>
    </source>
</evidence>
<protein>
    <recommendedName>
        <fullName evidence="17">Nuclear hormone receptor HR3</fullName>
    </recommendedName>
</protein>
<dbReference type="SMART" id="SM00430">
    <property type="entry name" value="HOLI"/>
    <property type="match status" value="1"/>
</dbReference>
<dbReference type="Pfam" id="PF00105">
    <property type="entry name" value="zf-C4"/>
    <property type="match status" value="1"/>
</dbReference>
<feature type="region of interest" description="Disordered" evidence="12">
    <location>
        <begin position="216"/>
        <end position="240"/>
    </location>
</feature>
<evidence type="ECO:0000256" key="7">
    <source>
        <dbReference type="ARBA" id="ARBA00023125"/>
    </source>
</evidence>
<feature type="compositionally biased region" description="Polar residues" evidence="12">
    <location>
        <begin position="59"/>
        <end position="72"/>
    </location>
</feature>
<dbReference type="PANTHER" id="PTHR45805:SF2">
    <property type="entry name" value="NUCLEAR HORMONE RECEPTOR HR3-RELATED"/>
    <property type="match status" value="1"/>
</dbReference>
<keyword evidence="9 11" id="KW-0675">Receptor</keyword>
<evidence type="ECO:0000256" key="8">
    <source>
        <dbReference type="ARBA" id="ARBA00023163"/>
    </source>
</evidence>
<dbReference type="PROSITE" id="PS51030">
    <property type="entry name" value="NUCLEAR_REC_DBD_2"/>
    <property type="match status" value="1"/>
</dbReference>
<feature type="domain" description="Nuclear receptor" evidence="13">
    <location>
        <begin position="95"/>
        <end position="170"/>
    </location>
</feature>
<comment type="similarity">
    <text evidence="2">Belongs to the nuclear hormone receptor family. NR1 subfamily.</text>
</comment>
<dbReference type="Gene3D" id="3.30.50.10">
    <property type="entry name" value="Erythroid Transcription Factor GATA-1, subunit A"/>
    <property type="match status" value="1"/>
</dbReference>
<gene>
    <name evidence="15" type="ORF">GSLYS_00007099001</name>
</gene>
<evidence type="ECO:0000256" key="1">
    <source>
        <dbReference type="ARBA" id="ARBA00004123"/>
    </source>
</evidence>
<dbReference type="SUPFAM" id="SSF48508">
    <property type="entry name" value="Nuclear receptor ligand-binding domain"/>
    <property type="match status" value="1"/>
</dbReference>
<keyword evidence="7 11" id="KW-0238">DNA-binding</keyword>
<reference evidence="15 16" key="1">
    <citation type="submission" date="2024-04" db="EMBL/GenBank/DDBJ databases">
        <authorList>
            <consortium name="Genoscope - CEA"/>
            <person name="William W."/>
        </authorList>
    </citation>
    <scope>NUCLEOTIDE SEQUENCE [LARGE SCALE GENOMIC DNA]</scope>
</reference>
<dbReference type="Gene3D" id="1.10.565.10">
    <property type="entry name" value="Retinoid X Receptor"/>
    <property type="match status" value="1"/>
</dbReference>
<sequence>MSSSPKDEDGAPYIPPVSQTVPNDVREDPVSRIAHSVSYSPSNSEGRLSIGTDDANLPHSVQYSPTDDSAQLQFSPPAQPCTESRVSNTRAQIEVIPCKVCGDKSSGVHYGVITCEGCKGFFRRSQSGPVNYQCPRNKNCVIDRVNRNRCQYCRLQKCLTLGMSRDAVNFGRLSKKQREKVEDEANMVKASRLNGSIIQGQFNSYQTNGYTFPQQQIQQQQQQQPAQQQQQQQQQQPTEFLSEGQLYSPNSNIQAAPHPVILTRSVEVNPVNLGKAITEAHLRTCLYSNDQIDQLKHQHLPQEQVEMYKRLSHRHLWIEIADKITLAVQQIIEFAKMIPGFMELSQDDQIMLLKAGSFELALMQLCRVFDADTNRVVFGNAFLPLEAFATLSDEEFHLMTAIFDFVKQIQLLHITESEMAMLSALILISSDRPGVKEVSEIQQLHDRILTALKLEMGVNHAGEEDILKRFAEQAGVLRSLSARHIRVLNAFKEEAPDIEFPALHKELFSIETEAVMSNM</sequence>
<dbReference type="PRINTS" id="PR00047">
    <property type="entry name" value="STROIDFINGER"/>
</dbReference>
<dbReference type="InterPro" id="IPR000536">
    <property type="entry name" value="Nucl_hrmn_rcpt_lig-bd"/>
</dbReference>
<dbReference type="GO" id="GO:0004879">
    <property type="term" value="F:nuclear receptor activity"/>
    <property type="evidence" value="ECO:0007669"/>
    <property type="project" value="InterPro"/>
</dbReference>
<keyword evidence="4 11" id="KW-0863">Zinc-finger</keyword>
<dbReference type="SMART" id="SM00399">
    <property type="entry name" value="ZnF_C4"/>
    <property type="match status" value="1"/>
</dbReference>
<feature type="region of interest" description="Disordered" evidence="12">
    <location>
        <begin position="1"/>
        <end position="72"/>
    </location>
</feature>
<dbReference type="PRINTS" id="PR00398">
    <property type="entry name" value="STRDHORMONER"/>
</dbReference>
<name>A0AAV2HKM1_LYMST</name>
<organism evidence="15 16">
    <name type="scientific">Lymnaea stagnalis</name>
    <name type="common">Great pond snail</name>
    <name type="synonym">Helix stagnalis</name>
    <dbReference type="NCBI Taxonomy" id="6523"/>
    <lineage>
        <taxon>Eukaryota</taxon>
        <taxon>Metazoa</taxon>
        <taxon>Spiralia</taxon>
        <taxon>Lophotrochozoa</taxon>
        <taxon>Mollusca</taxon>
        <taxon>Gastropoda</taxon>
        <taxon>Heterobranchia</taxon>
        <taxon>Euthyneura</taxon>
        <taxon>Panpulmonata</taxon>
        <taxon>Hygrophila</taxon>
        <taxon>Lymnaeoidea</taxon>
        <taxon>Lymnaeidae</taxon>
        <taxon>Lymnaea</taxon>
    </lineage>
</organism>
<dbReference type="FunFam" id="3.30.50.10:FF:000003">
    <property type="entry name" value="Nuclear orphan receptor ROR-beta"/>
    <property type="match status" value="1"/>
</dbReference>
<dbReference type="InterPro" id="IPR001728">
    <property type="entry name" value="ThyrH_rcpt"/>
</dbReference>
<dbReference type="EMBL" id="CAXITT010000133">
    <property type="protein sequence ID" value="CAL1533081.1"/>
    <property type="molecule type" value="Genomic_DNA"/>
</dbReference>
<keyword evidence="16" id="KW-1185">Reference proteome</keyword>
<dbReference type="InterPro" id="IPR013088">
    <property type="entry name" value="Znf_NHR/GATA"/>
</dbReference>
<evidence type="ECO:0000256" key="11">
    <source>
        <dbReference type="RuleBase" id="RU004334"/>
    </source>
</evidence>
<dbReference type="PROSITE" id="PS00031">
    <property type="entry name" value="NUCLEAR_REC_DBD_1"/>
    <property type="match status" value="1"/>
</dbReference>
<dbReference type="InterPro" id="IPR044101">
    <property type="entry name" value="NR_DBD_ROR"/>
</dbReference>
<evidence type="ECO:0000313" key="16">
    <source>
        <dbReference type="Proteomes" id="UP001497497"/>
    </source>
</evidence>
<comment type="caution">
    <text evidence="15">The sequence shown here is derived from an EMBL/GenBank/DDBJ whole genome shotgun (WGS) entry which is preliminary data.</text>
</comment>
<proteinExistence type="inferred from homology"/>
<dbReference type="InterPro" id="IPR001628">
    <property type="entry name" value="Znf_hrmn_rcpt"/>
</dbReference>
<dbReference type="Pfam" id="PF00104">
    <property type="entry name" value="Hormone_recep"/>
    <property type="match status" value="1"/>
</dbReference>
<keyword evidence="10 11" id="KW-0539">Nucleus</keyword>
<evidence type="ECO:0000256" key="12">
    <source>
        <dbReference type="SAM" id="MobiDB-lite"/>
    </source>
</evidence>
<feature type="domain" description="NR LBD" evidence="14">
    <location>
        <begin position="269"/>
        <end position="510"/>
    </location>
</feature>
<evidence type="ECO:0000259" key="13">
    <source>
        <dbReference type="PROSITE" id="PS51030"/>
    </source>
</evidence>
<feature type="compositionally biased region" description="Low complexity" evidence="12">
    <location>
        <begin position="216"/>
        <end position="237"/>
    </location>
</feature>